<dbReference type="PROSITE" id="PS50089">
    <property type="entry name" value="ZF_RING_2"/>
    <property type="match status" value="1"/>
</dbReference>
<accession>A0AAD1XCN6</accession>
<keyword evidence="6" id="KW-1185">Reference proteome</keyword>
<dbReference type="Pfam" id="PF13639">
    <property type="entry name" value="zf-RING_2"/>
    <property type="match status" value="1"/>
</dbReference>
<gene>
    <name evidence="5" type="ORF">ECRASSUSDP1_LOCUS10776</name>
</gene>
<proteinExistence type="predicted"/>
<evidence type="ECO:0000259" key="4">
    <source>
        <dbReference type="PROSITE" id="PS50089"/>
    </source>
</evidence>
<name>A0AAD1XCN6_EUPCR</name>
<dbReference type="Proteomes" id="UP001295684">
    <property type="component" value="Unassembled WGS sequence"/>
</dbReference>
<dbReference type="EMBL" id="CAMPGE010010626">
    <property type="protein sequence ID" value="CAI2369475.1"/>
    <property type="molecule type" value="Genomic_DNA"/>
</dbReference>
<feature type="transmembrane region" description="Helical" evidence="3">
    <location>
        <begin position="85"/>
        <end position="108"/>
    </location>
</feature>
<evidence type="ECO:0000256" key="1">
    <source>
        <dbReference type="PROSITE-ProRule" id="PRU00175"/>
    </source>
</evidence>
<evidence type="ECO:0000256" key="3">
    <source>
        <dbReference type="SAM" id="Phobius"/>
    </source>
</evidence>
<feature type="region of interest" description="Disordered" evidence="2">
    <location>
        <begin position="232"/>
        <end position="266"/>
    </location>
</feature>
<dbReference type="SUPFAM" id="SSF57850">
    <property type="entry name" value="RING/U-box"/>
    <property type="match status" value="1"/>
</dbReference>
<keyword evidence="3" id="KW-1133">Transmembrane helix</keyword>
<evidence type="ECO:0000313" key="6">
    <source>
        <dbReference type="Proteomes" id="UP001295684"/>
    </source>
</evidence>
<sequence>MEPTPEPLRPQRERLVDRVMYCGAAIVFFHFVVGSILVCCYGCDVHKKHTGISAKFLILFTSILRLCCLIPCIILLLLLFKKGCISLHLICVLNLLLLLLYLPWAIYLSIKFFSDDNHTRREAKFLYGALLYLMIEGFVLVLIFLILIVVYIVIFLINKKNSPKNDICCVCHEELTDHVNSVAHFPCNESHFGHKECVSRWIREKKACPICNSPINEATERVAVGYNTFEEHSFSSDKGKSEPTPDPNTTRSPFIDAGRTSWRQDP</sequence>
<dbReference type="InterPro" id="IPR001841">
    <property type="entry name" value="Znf_RING"/>
</dbReference>
<dbReference type="Gene3D" id="3.30.40.10">
    <property type="entry name" value="Zinc/RING finger domain, C3HC4 (zinc finger)"/>
    <property type="match status" value="1"/>
</dbReference>
<dbReference type="GO" id="GO:0008270">
    <property type="term" value="F:zinc ion binding"/>
    <property type="evidence" value="ECO:0007669"/>
    <property type="project" value="UniProtKB-KW"/>
</dbReference>
<dbReference type="AlphaFoldDB" id="A0AAD1XCN6"/>
<dbReference type="InterPro" id="IPR013083">
    <property type="entry name" value="Znf_RING/FYVE/PHD"/>
</dbReference>
<organism evidence="5 6">
    <name type="scientific">Euplotes crassus</name>
    <dbReference type="NCBI Taxonomy" id="5936"/>
    <lineage>
        <taxon>Eukaryota</taxon>
        <taxon>Sar</taxon>
        <taxon>Alveolata</taxon>
        <taxon>Ciliophora</taxon>
        <taxon>Intramacronucleata</taxon>
        <taxon>Spirotrichea</taxon>
        <taxon>Hypotrichia</taxon>
        <taxon>Euplotida</taxon>
        <taxon>Euplotidae</taxon>
        <taxon>Moneuplotes</taxon>
    </lineage>
</organism>
<comment type="caution">
    <text evidence="5">The sequence shown here is derived from an EMBL/GenBank/DDBJ whole genome shotgun (WGS) entry which is preliminary data.</text>
</comment>
<reference evidence="5" key="1">
    <citation type="submission" date="2023-07" db="EMBL/GenBank/DDBJ databases">
        <authorList>
            <consortium name="AG Swart"/>
            <person name="Singh M."/>
            <person name="Singh A."/>
            <person name="Seah K."/>
            <person name="Emmerich C."/>
        </authorList>
    </citation>
    <scope>NUCLEOTIDE SEQUENCE</scope>
    <source>
        <strain evidence="5">DP1</strain>
    </source>
</reference>
<keyword evidence="1" id="KW-0479">Metal-binding</keyword>
<keyword evidence="1" id="KW-0862">Zinc</keyword>
<feature type="transmembrane region" description="Helical" evidence="3">
    <location>
        <begin position="20"/>
        <end position="44"/>
    </location>
</feature>
<evidence type="ECO:0000256" key="2">
    <source>
        <dbReference type="SAM" id="MobiDB-lite"/>
    </source>
</evidence>
<protein>
    <recommendedName>
        <fullName evidence="4">RING-type domain-containing protein</fullName>
    </recommendedName>
</protein>
<evidence type="ECO:0000313" key="5">
    <source>
        <dbReference type="EMBL" id="CAI2369475.1"/>
    </source>
</evidence>
<keyword evidence="3" id="KW-0812">Transmembrane</keyword>
<feature type="transmembrane region" description="Helical" evidence="3">
    <location>
        <begin position="56"/>
        <end position="79"/>
    </location>
</feature>
<keyword evidence="3" id="KW-0472">Membrane</keyword>
<feature type="compositionally biased region" description="Basic and acidic residues" evidence="2">
    <location>
        <begin position="232"/>
        <end position="243"/>
    </location>
</feature>
<feature type="domain" description="RING-type" evidence="4">
    <location>
        <begin position="168"/>
        <end position="212"/>
    </location>
</feature>
<keyword evidence="1" id="KW-0863">Zinc-finger</keyword>
<feature type="transmembrane region" description="Helical" evidence="3">
    <location>
        <begin position="129"/>
        <end position="157"/>
    </location>
</feature>